<evidence type="ECO:0000256" key="1">
    <source>
        <dbReference type="SAM" id="Phobius"/>
    </source>
</evidence>
<protein>
    <recommendedName>
        <fullName evidence="4">L,D-transpeptidase</fullName>
    </recommendedName>
</protein>
<name>A0A073JPC0_LIMRT</name>
<keyword evidence="1" id="KW-0812">Transmembrane</keyword>
<dbReference type="Proteomes" id="UP000027731">
    <property type="component" value="Unassembled WGS sequence"/>
</dbReference>
<accession>A0A073JPC0</accession>
<dbReference type="AlphaFoldDB" id="A0A073JPC0"/>
<organism evidence="2 3">
    <name type="scientific">Limosilactobacillus reuteri</name>
    <name type="common">Lactobacillus reuteri</name>
    <dbReference type="NCBI Taxonomy" id="1598"/>
    <lineage>
        <taxon>Bacteria</taxon>
        <taxon>Bacillati</taxon>
        <taxon>Bacillota</taxon>
        <taxon>Bacilli</taxon>
        <taxon>Lactobacillales</taxon>
        <taxon>Lactobacillaceae</taxon>
        <taxon>Limosilactobacillus</taxon>
    </lineage>
</organism>
<comment type="caution">
    <text evidence="2">The sequence shown here is derived from an EMBL/GenBank/DDBJ whole genome shotgun (WGS) entry which is preliminary data.</text>
</comment>
<keyword evidence="1" id="KW-1133">Transmembrane helix</keyword>
<proteinExistence type="predicted"/>
<reference evidence="2 3" key="1">
    <citation type="submission" date="2014-06" db="EMBL/GenBank/DDBJ databases">
        <title>Genetic determinant of reutericyclin biosynthesis of Lactobacillus reuteri.</title>
        <authorList>
            <person name="Lin X."/>
            <person name="Duar R."/>
            <person name="Walter J."/>
            <person name="Gaenzle M."/>
        </authorList>
    </citation>
    <scope>NUCLEOTIDE SEQUENCE [LARGE SCALE GENOMIC DNA]</scope>
    <source>
        <strain evidence="2 3">LTH2584</strain>
    </source>
</reference>
<feature type="transmembrane region" description="Helical" evidence="1">
    <location>
        <begin position="7"/>
        <end position="26"/>
    </location>
</feature>
<gene>
    <name evidence="2" type="ORF">LR3_05135</name>
</gene>
<keyword evidence="1" id="KW-0472">Membrane</keyword>
<evidence type="ECO:0008006" key="4">
    <source>
        <dbReference type="Google" id="ProtNLM"/>
    </source>
</evidence>
<sequence>MNKELKSLLFISTGLFLIFVLIFNFYTYNAARFIPQASKTSQILNQNRLRAPNIHRSSENWAYPKIDNAPIELVAVKQAKKILVINSNKRQVIYIIHAQINLPAQKNSFRLLHARGQQIYHINGSQQAIAKNWLGINDGNYIETPVTDMSNHQVSRNLRKAPKIENTIQVSTPDAKWLQTLPENTPLIVKEDY</sequence>
<dbReference type="PATRIC" id="fig|1598.90.peg.1273"/>
<evidence type="ECO:0000313" key="2">
    <source>
        <dbReference type="EMBL" id="KEK15020.1"/>
    </source>
</evidence>
<evidence type="ECO:0000313" key="3">
    <source>
        <dbReference type="Proteomes" id="UP000027731"/>
    </source>
</evidence>
<dbReference type="EMBL" id="JOSX01000019">
    <property type="protein sequence ID" value="KEK15020.1"/>
    <property type="molecule type" value="Genomic_DNA"/>
</dbReference>